<dbReference type="EMBL" id="JAYRBN010000056">
    <property type="protein sequence ID" value="KAL2742769.1"/>
    <property type="molecule type" value="Genomic_DNA"/>
</dbReference>
<proteinExistence type="predicted"/>
<dbReference type="AlphaFoldDB" id="A0ABD2CDD5"/>
<protein>
    <submittedName>
        <fullName evidence="1">Uncharacterized protein</fullName>
    </submittedName>
</protein>
<organism evidence="1 2">
    <name type="scientific">Vespula maculifrons</name>
    <name type="common">Eastern yellow jacket</name>
    <name type="synonym">Wasp</name>
    <dbReference type="NCBI Taxonomy" id="7453"/>
    <lineage>
        <taxon>Eukaryota</taxon>
        <taxon>Metazoa</taxon>
        <taxon>Ecdysozoa</taxon>
        <taxon>Arthropoda</taxon>
        <taxon>Hexapoda</taxon>
        <taxon>Insecta</taxon>
        <taxon>Pterygota</taxon>
        <taxon>Neoptera</taxon>
        <taxon>Endopterygota</taxon>
        <taxon>Hymenoptera</taxon>
        <taxon>Apocrita</taxon>
        <taxon>Aculeata</taxon>
        <taxon>Vespoidea</taxon>
        <taxon>Vespidae</taxon>
        <taxon>Vespinae</taxon>
        <taxon>Vespula</taxon>
    </lineage>
</organism>
<gene>
    <name evidence="1" type="ORF">V1477_008258</name>
</gene>
<evidence type="ECO:0000313" key="1">
    <source>
        <dbReference type="EMBL" id="KAL2742769.1"/>
    </source>
</evidence>
<sequence length="154" mass="17832">MTRLKSGVSNCTTCSPLHTNQAVKNCSIKTHRLLKPDIFEYNRYAKLEIQYLVLITETDHVFQESYNLVLFTTKSIHPFIERYTDILKKSRAILSMALNSPTHFSTTSPATSIRSKLCRYKRYPTLPKHHYSTKLQDDGNCIVTYLVTLKRSNK</sequence>
<keyword evidence="2" id="KW-1185">Reference proteome</keyword>
<accession>A0ABD2CDD5</accession>
<comment type="caution">
    <text evidence="1">The sequence shown here is derived from an EMBL/GenBank/DDBJ whole genome shotgun (WGS) entry which is preliminary data.</text>
</comment>
<dbReference type="Proteomes" id="UP001607303">
    <property type="component" value="Unassembled WGS sequence"/>
</dbReference>
<evidence type="ECO:0000313" key="2">
    <source>
        <dbReference type="Proteomes" id="UP001607303"/>
    </source>
</evidence>
<reference evidence="1 2" key="1">
    <citation type="journal article" date="2024" name="Ann. Entomol. Soc. Am.">
        <title>Genomic analyses of the southern and eastern yellowjacket wasps (Hymenoptera: Vespidae) reveal evolutionary signatures of social life.</title>
        <authorList>
            <person name="Catto M.A."/>
            <person name="Caine P.B."/>
            <person name="Orr S.E."/>
            <person name="Hunt B.G."/>
            <person name="Goodisman M.A.D."/>
        </authorList>
    </citation>
    <scope>NUCLEOTIDE SEQUENCE [LARGE SCALE GENOMIC DNA]</scope>
    <source>
        <strain evidence="1">232</strain>
        <tissue evidence="1">Head and thorax</tissue>
    </source>
</reference>
<name>A0ABD2CDD5_VESMC</name>